<dbReference type="OMA" id="IWETALE"/>
<sequence>MAFSLFRQLPPELRREIWETALESSSPDKEICVFACAKPQQDGTLLKPLSVHQAYSPLLAACGEARDTALESWTPGGRDFDPASDILYIGGDVFNVFTSKLCFPGVERPEWVGRIRHLALDLRVARAGLWLPMSLEHLPCLETVSVVFPRAEGTMDVHASAEVPNSGGERHVETRVLGRSETDAMTIEADYLFETYMGEHPVQWKKSATEYMQEIVSGLRRDVAINAENLPACWDKENKQLLLNFEARCFA</sequence>
<protein>
    <recommendedName>
        <fullName evidence="1">2EXR domain-containing protein</fullName>
    </recommendedName>
</protein>
<dbReference type="InterPro" id="IPR045518">
    <property type="entry name" value="2EXR"/>
</dbReference>
<name>M7SLK4_EUTLA</name>
<dbReference type="Proteomes" id="UP000012174">
    <property type="component" value="Unassembled WGS sequence"/>
</dbReference>
<dbReference type="AlphaFoldDB" id="M7SLK4"/>
<accession>M7SLK4</accession>
<organism evidence="2 3">
    <name type="scientific">Eutypa lata (strain UCR-EL1)</name>
    <name type="common">Grapevine dieback disease fungus</name>
    <name type="synonym">Eutypa armeniacae</name>
    <dbReference type="NCBI Taxonomy" id="1287681"/>
    <lineage>
        <taxon>Eukaryota</taxon>
        <taxon>Fungi</taxon>
        <taxon>Dikarya</taxon>
        <taxon>Ascomycota</taxon>
        <taxon>Pezizomycotina</taxon>
        <taxon>Sordariomycetes</taxon>
        <taxon>Xylariomycetidae</taxon>
        <taxon>Xylariales</taxon>
        <taxon>Diatrypaceae</taxon>
        <taxon>Eutypa</taxon>
    </lineage>
</organism>
<reference evidence="3" key="1">
    <citation type="journal article" date="2013" name="Genome Announc.">
        <title>Draft genome sequence of the grapevine dieback fungus Eutypa lata UCR-EL1.</title>
        <authorList>
            <person name="Blanco-Ulate B."/>
            <person name="Rolshausen P.E."/>
            <person name="Cantu D."/>
        </authorList>
    </citation>
    <scope>NUCLEOTIDE SEQUENCE [LARGE SCALE GENOMIC DNA]</scope>
    <source>
        <strain evidence="3">UCR-EL1</strain>
    </source>
</reference>
<evidence type="ECO:0000313" key="3">
    <source>
        <dbReference type="Proteomes" id="UP000012174"/>
    </source>
</evidence>
<dbReference type="HOGENOM" id="CLU_1107133_0_0_1"/>
<dbReference type="OrthoDB" id="3473305at2759"/>
<gene>
    <name evidence="2" type="ORF">UCREL1_7764</name>
</gene>
<proteinExistence type="predicted"/>
<evidence type="ECO:0000313" key="2">
    <source>
        <dbReference type="EMBL" id="EMR65268.1"/>
    </source>
</evidence>
<dbReference type="EMBL" id="KB706899">
    <property type="protein sequence ID" value="EMR65268.1"/>
    <property type="molecule type" value="Genomic_DNA"/>
</dbReference>
<dbReference type="KEGG" id="ela:UCREL1_7764"/>
<feature type="domain" description="2EXR" evidence="1">
    <location>
        <begin position="3"/>
        <end position="86"/>
    </location>
</feature>
<evidence type="ECO:0000259" key="1">
    <source>
        <dbReference type="Pfam" id="PF20150"/>
    </source>
</evidence>
<dbReference type="Pfam" id="PF20150">
    <property type="entry name" value="2EXR"/>
    <property type="match status" value="1"/>
</dbReference>
<keyword evidence="3" id="KW-1185">Reference proteome</keyword>